<sequence length="123" mass="13020">MSLGVSIHRSATGPFGAPSSGTIEGRWLYDGASWLTSKVTGCRAVASDCLCIARELGSIDVTGARICGEVLPACNPDGHLGIEQRGPPQRWKLARSRNGKVVPLEVRNNRLNTLSDMIGTCGV</sequence>
<protein>
    <submittedName>
        <fullName evidence="1">Uncharacterized protein</fullName>
    </submittedName>
</protein>
<reference evidence="1" key="1">
    <citation type="submission" date="2020-12" db="EMBL/GenBank/DDBJ databases">
        <authorList>
            <person name="Iha C."/>
        </authorList>
    </citation>
    <scope>NUCLEOTIDE SEQUENCE</scope>
</reference>
<gene>
    <name evidence="1" type="ORF">OSTQU699_LOCUS9323</name>
</gene>
<dbReference type="EMBL" id="CAJHUC010002545">
    <property type="protein sequence ID" value="CAD7703966.1"/>
    <property type="molecule type" value="Genomic_DNA"/>
</dbReference>
<evidence type="ECO:0000313" key="1">
    <source>
        <dbReference type="EMBL" id="CAD7703966.1"/>
    </source>
</evidence>
<dbReference type="Proteomes" id="UP000708148">
    <property type="component" value="Unassembled WGS sequence"/>
</dbReference>
<keyword evidence="2" id="KW-1185">Reference proteome</keyword>
<accession>A0A8S1JCS8</accession>
<dbReference type="AlphaFoldDB" id="A0A8S1JCS8"/>
<name>A0A8S1JCS8_9CHLO</name>
<organism evidence="1 2">
    <name type="scientific">Ostreobium quekettii</name>
    <dbReference type="NCBI Taxonomy" id="121088"/>
    <lineage>
        <taxon>Eukaryota</taxon>
        <taxon>Viridiplantae</taxon>
        <taxon>Chlorophyta</taxon>
        <taxon>core chlorophytes</taxon>
        <taxon>Ulvophyceae</taxon>
        <taxon>TCBD clade</taxon>
        <taxon>Bryopsidales</taxon>
        <taxon>Ostreobineae</taxon>
        <taxon>Ostreobiaceae</taxon>
        <taxon>Ostreobium</taxon>
    </lineage>
</organism>
<proteinExistence type="predicted"/>
<evidence type="ECO:0000313" key="2">
    <source>
        <dbReference type="Proteomes" id="UP000708148"/>
    </source>
</evidence>
<comment type="caution">
    <text evidence="1">The sequence shown here is derived from an EMBL/GenBank/DDBJ whole genome shotgun (WGS) entry which is preliminary data.</text>
</comment>